<dbReference type="GO" id="GO:0015562">
    <property type="term" value="F:efflux transmembrane transporter activity"/>
    <property type="evidence" value="ECO:0007669"/>
    <property type="project" value="InterPro"/>
</dbReference>
<dbReference type="RefSeq" id="WP_006801558.1">
    <property type="nucleotide sequence ID" value="NZ_GL891994.1"/>
</dbReference>
<dbReference type="GO" id="GO:0009279">
    <property type="term" value="C:cell outer membrane"/>
    <property type="evidence" value="ECO:0007669"/>
    <property type="project" value="UniProtKB-SubCell"/>
</dbReference>
<dbReference type="Proteomes" id="UP000004913">
    <property type="component" value="Unassembled WGS sequence"/>
</dbReference>
<keyword evidence="9" id="KW-1185">Reference proteome</keyword>
<evidence type="ECO:0000313" key="8">
    <source>
        <dbReference type="EMBL" id="EGJ99608.1"/>
    </source>
</evidence>
<comment type="subcellular location">
    <subcellularLocation>
        <location evidence="1">Cell outer membrane</location>
    </subcellularLocation>
</comment>
<evidence type="ECO:0000256" key="2">
    <source>
        <dbReference type="ARBA" id="ARBA00007613"/>
    </source>
</evidence>
<accession>F5J3V5</accession>
<evidence type="ECO:0000256" key="4">
    <source>
        <dbReference type="ARBA" id="ARBA00022452"/>
    </source>
</evidence>
<proteinExistence type="inferred from homology"/>
<evidence type="ECO:0000256" key="6">
    <source>
        <dbReference type="ARBA" id="ARBA00023136"/>
    </source>
</evidence>
<evidence type="ECO:0000256" key="3">
    <source>
        <dbReference type="ARBA" id="ARBA00022448"/>
    </source>
</evidence>
<keyword evidence="6" id="KW-0472">Membrane</keyword>
<dbReference type="STRING" id="742766.HMPREF9455_04022"/>
<dbReference type="Pfam" id="PF02321">
    <property type="entry name" value="OEP"/>
    <property type="match status" value="1"/>
</dbReference>
<dbReference type="OrthoDB" id="940457at2"/>
<keyword evidence="5" id="KW-0812">Transmembrane</keyword>
<comment type="caution">
    <text evidence="8">The sequence shown here is derived from an EMBL/GenBank/DDBJ whole genome shotgun (WGS) entry which is preliminary data.</text>
</comment>
<evidence type="ECO:0000256" key="7">
    <source>
        <dbReference type="ARBA" id="ARBA00023237"/>
    </source>
</evidence>
<dbReference type="EMBL" id="ADLV01000056">
    <property type="protein sequence ID" value="EGJ99608.1"/>
    <property type="molecule type" value="Genomic_DNA"/>
</dbReference>
<dbReference type="GO" id="GO:1990281">
    <property type="term" value="C:efflux pump complex"/>
    <property type="evidence" value="ECO:0007669"/>
    <property type="project" value="TreeGrafter"/>
</dbReference>
<sequence length="499" mass="58013">MKVFLILLIGIISSFSVSLYSQEHKELDLFECIEIASDSSLQAFIAQNYYQSGYWEYRSYKAARLPALSLKMTPVQYNWNIVKRYDFQENIDVYRTQQSFYSSTGLTLSQNFDLTGGTFFVDSELGYIRNFWENTYTQFNSVPVRVGYSQALFGFNSFKWEKKIEPLKFEKVKKQFLYRQQEIAESTVQYFFNYAQAEKEHELALENLLSADTLYTIGLERQKISAISEADVLTLKLDRINAQNTLKNVELNLKDARFAFITFLNLDKNKGYTLKLPDRTNDIPVIVDDALIYAQNNNPDYLAYQQEILEVEREVDRNRKAAFGASVSASVGFNQVADNFAGAYRRPLQQDIFTVSLSIPILDWGVRKGRVNMAKSNLGVTRFSIQQKRQNLEQELISAIDNFDNQKELISSAKEVLSLADEAYRINKKRFIVGKADISTLTLSLNRYKESQRNYLNTLKYYWSGYFKIRKLTLYDFEKQKEISALLEQKMDILKYSPK</sequence>
<keyword evidence="3" id="KW-0813">Transport</keyword>
<dbReference type="AlphaFoldDB" id="F5J3V5"/>
<dbReference type="PANTHER" id="PTHR30026">
    <property type="entry name" value="OUTER MEMBRANE PROTEIN TOLC"/>
    <property type="match status" value="1"/>
</dbReference>
<dbReference type="HOGENOM" id="CLU_044831_0_0_10"/>
<dbReference type="SUPFAM" id="SSF56954">
    <property type="entry name" value="Outer membrane efflux proteins (OEP)"/>
    <property type="match status" value="1"/>
</dbReference>
<gene>
    <name evidence="8" type="ORF">HMPREF9455_04022</name>
</gene>
<dbReference type="InterPro" id="IPR003423">
    <property type="entry name" value="OMP_efflux"/>
</dbReference>
<dbReference type="eggNOG" id="COG1538">
    <property type="taxonomic scope" value="Bacteria"/>
</dbReference>
<keyword evidence="4" id="KW-1134">Transmembrane beta strand</keyword>
<evidence type="ECO:0000256" key="5">
    <source>
        <dbReference type="ARBA" id="ARBA00022692"/>
    </source>
</evidence>
<comment type="similarity">
    <text evidence="2">Belongs to the outer membrane factor (OMF) (TC 1.B.17) family.</text>
</comment>
<name>F5J3V5_9BACT</name>
<reference evidence="8 9" key="1">
    <citation type="submission" date="2011-04" db="EMBL/GenBank/DDBJ databases">
        <title>The Genome Sequence of Dysgonomonas gadei ATCC BAA-286.</title>
        <authorList>
            <consortium name="The Broad Institute Genome Sequencing Platform"/>
            <person name="Earl A."/>
            <person name="Ward D."/>
            <person name="Feldgarden M."/>
            <person name="Gevers D."/>
            <person name="Pudlo N."/>
            <person name="Martens E."/>
            <person name="Allen-Vercoe E."/>
            <person name="Young S.K."/>
            <person name="Zeng Q."/>
            <person name="Gargeya S."/>
            <person name="Fitzgerald M."/>
            <person name="Haas B."/>
            <person name="Abouelleil A."/>
            <person name="Alvarado L."/>
            <person name="Arachchi H.M."/>
            <person name="Berlin A."/>
            <person name="Brown A."/>
            <person name="Chapman S.B."/>
            <person name="Chen Z."/>
            <person name="Dunbar C."/>
            <person name="Freedman E."/>
            <person name="Gearin G."/>
            <person name="Gellesch M."/>
            <person name="Goldberg J."/>
            <person name="Griggs A."/>
            <person name="Gujja S."/>
            <person name="Heiman D."/>
            <person name="Howarth C."/>
            <person name="Larson L."/>
            <person name="Lui A."/>
            <person name="MacDonald P.J.P."/>
            <person name="Mehta T."/>
            <person name="Montmayeur A."/>
            <person name="Murphy C."/>
            <person name="Neiman D."/>
            <person name="Pearson M."/>
            <person name="Priest M."/>
            <person name="Roberts A."/>
            <person name="Saif S."/>
            <person name="Shea T."/>
            <person name="Shenoy N."/>
            <person name="Sisk P."/>
            <person name="Stolte C."/>
            <person name="Sykes S."/>
            <person name="Yandava C."/>
            <person name="Wortman J."/>
            <person name="Nusbaum C."/>
            <person name="Birren B."/>
        </authorList>
    </citation>
    <scope>NUCLEOTIDE SEQUENCE [LARGE SCALE GENOMIC DNA]</scope>
    <source>
        <strain evidence="8 9">ATCC BAA-286</strain>
    </source>
</reference>
<dbReference type="Gene3D" id="1.20.1600.10">
    <property type="entry name" value="Outer membrane efflux proteins (OEP)"/>
    <property type="match status" value="1"/>
</dbReference>
<protein>
    <recommendedName>
        <fullName evidence="10">Outer membrane efflux protein</fullName>
    </recommendedName>
</protein>
<evidence type="ECO:0000313" key="9">
    <source>
        <dbReference type="Proteomes" id="UP000004913"/>
    </source>
</evidence>
<dbReference type="PANTHER" id="PTHR30026:SF20">
    <property type="entry name" value="OUTER MEMBRANE PROTEIN TOLC"/>
    <property type="match status" value="1"/>
</dbReference>
<dbReference type="GO" id="GO:0015288">
    <property type="term" value="F:porin activity"/>
    <property type="evidence" value="ECO:0007669"/>
    <property type="project" value="TreeGrafter"/>
</dbReference>
<organism evidence="8 9">
    <name type="scientific">Dysgonomonas gadei ATCC BAA-286</name>
    <dbReference type="NCBI Taxonomy" id="742766"/>
    <lineage>
        <taxon>Bacteria</taxon>
        <taxon>Pseudomonadati</taxon>
        <taxon>Bacteroidota</taxon>
        <taxon>Bacteroidia</taxon>
        <taxon>Bacteroidales</taxon>
        <taxon>Dysgonomonadaceae</taxon>
        <taxon>Dysgonomonas</taxon>
    </lineage>
</organism>
<dbReference type="InterPro" id="IPR051906">
    <property type="entry name" value="TolC-like"/>
</dbReference>
<evidence type="ECO:0008006" key="10">
    <source>
        <dbReference type="Google" id="ProtNLM"/>
    </source>
</evidence>
<keyword evidence="7" id="KW-0998">Cell outer membrane</keyword>
<evidence type="ECO:0000256" key="1">
    <source>
        <dbReference type="ARBA" id="ARBA00004442"/>
    </source>
</evidence>